<organism evidence="16 17">
    <name type="scientific">Plutella xylostella</name>
    <name type="common">Diamondback moth</name>
    <name type="synonym">Plutella maculipennis</name>
    <dbReference type="NCBI Taxonomy" id="51655"/>
    <lineage>
        <taxon>Eukaryota</taxon>
        <taxon>Metazoa</taxon>
        <taxon>Ecdysozoa</taxon>
        <taxon>Arthropoda</taxon>
        <taxon>Hexapoda</taxon>
        <taxon>Insecta</taxon>
        <taxon>Pterygota</taxon>
        <taxon>Neoptera</taxon>
        <taxon>Endopterygota</taxon>
        <taxon>Lepidoptera</taxon>
        <taxon>Glossata</taxon>
        <taxon>Ditrysia</taxon>
        <taxon>Yponomeutoidea</taxon>
        <taxon>Plutellidae</taxon>
        <taxon>Plutella</taxon>
    </lineage>
</organism>
<feature type="coiled-coil region" evidence="13">
    <location>
        <begin position="243"/>
        <end position="277"/>
    </location>
</feature>
<dbReference type="Pfam" id="PF25298">
    <property type="entry name" value="Baculo_FP_2nd"/>
    <property type="match status" value="1"/>
</dbReference>
<proteinExistence type="inferred from homology"/>
<comment type="caution">
    <text evidence="16">The sequence shown here is derived from an EMBL/GenBank/DDBJ whole genome shotgun (WGS) entry which is preliminary data.</text>
</comment>
<keyword evidence="9 12" id="KW-0539">Nucleus</keyword>
<feature type="compositionally biased region" description="Polar residues" evidence="14">
    <location>
        <begin position="7"/>
        <end position="17"/>
    </location>
</feature>
<evidence type="ECO:0000313" key="17">
    <source>
        <dbReference type="Proteomes" id="UP000823941"/>
    </source>
</evidence>
<evidence type="ECO:0000256" key="13">
    <source>
        <dbReference type="SAM" id="Coils"/>
    </source>
</evidence>
<dbReference type="EMBL" id="JAHIBW010000022">
    <property type="protein sequence ID" value="KAG7299850.1"/>
    <property type="molecule type" value="Genomic_DNA"/>
</dbReference>
<evidence type="ECO:0000256" key="2">
    <source>
        <dbReference type="ARBA" id="ARBA00009454"/>
    </source>
</evidence>
<evidence type="ECO:0000256" key="10">
    <source>
        <dbReference type="ARBA" id="ARBA00029997"/>
    </source>
</evidence>
<evidence type="ECO:0000256" key="7">
    <source>
        <dbReference type="ARBA" id="ARBA00023010"/>
    </source>
</evidence>
<evidence type="ECO:0000313" key="16">
    <source>
        <dbReference type="EMBL" id="KAG7299850.1"/>
    </source>
</evidence>
<reference evidence="16 17" key="1">
    <citation type="submission" date="2021-06" db="EMBL/GenBank/DDBJ databases">
        <title>A haploid diamondback moth (Plutella xylostella L.) genome assembly resolves 31 chromosomes and identifies a diamide resistance mutation.</title>
        <authorList>
            <person name="Ward C.M."/>
            <person name="Perry K.D."/>
            <person name="Baker G."/>
            <person name="Powis K."/>
            <person name="Heckel D.G."/>
            <person name="Baxter S.W."/>
        </authorList>
    </citation>
    <scope>NUCLEOTIDE SEQUENCE [LARGE SCALE GENOMIC DNA]</scope>
    <source>
        <strain evidence="16 17">LV</strain>
        <tissue evidence="16">Single pupa</tissue>
    </source>
</reference>
<evidence type="ECO:0000256" key="9">
    <source>
        <dbReference type="ARBA" id="ARBA00023242"/>
    </source>
</evidence>
<feature type="compositionally biased region" description="Polar residues" evidence="14">
    <location>
        <begin position="53"/>
        <end position="66"/>
    </location>
</feature>
<feature type="compositionally biased region" description="Polar residues" evidence="14">
    <location>
        <begin position="36"/>
        <end position="45"/>
    </location>
</feature>
<evidence type="ECO:0000256" key="11">
    <source>
        <dbReference type="ARBA" id="ARBA00030250"/>
    </source>
</evidence>
<dbReference type="CDD" id="cd12441">
    <property type="entry name" value="RRM_Nup53_like"/>
    <property type="match status" value="1"/>
</dbReference>
<dbReference type="InterPro" id="IPR035979">
    <property type="entry name" value="RBD_domain_sf"/>
</dbReference>
<dbReference type="Gene3D" id="3.30.70.330">
    <property type="match status" value="1"/>
</dbReference>
<keyword evidence="5 12" id="KW-0509">mRNA transport</keyword>
<evidence type="ECO:0000256" key="4">
    <source>
        <dbReference type="ARBA" id="ARBA00022448"/>
    </source>
</evidence>
<dbReference type="InterPro" id="IPR057251">
    <property type="entry name" value="FP_C"/>
</dbReference>
<evidence type="ECO:0000259" key="15">
    <source>
        <dbReference type="PROSITE" id="PS51472"/>
    </source>
</evidence>
<evidence type="ECO:0000256" key="12">
    <source>
        <dbReference type="PROSITE-ProRule" id="PRU00804"/>
    </source>
</evidence>
<keyword evidence="17" id="KW-1185">Reference proteome</keyword>
<dbReference type="SUPFAM" id="SSF54928">
    <property type="entry name" value="RNA-binding domain, RBD"/>
    <property type="match status" value="1"/>
</dbReference>
<feature type="domain" description="RRM Nup35-type" evidence="15">
    <location>
        <begin position="160"/>
        <end position="240"/>
    </location>
</feature>
<keyword evidence="13" id="KW-0175">Coiled coil</keyword>
<dbReference type="InterPro" id="IPR007846">
    <property type="entry name" value="RRM_NUP35_dom"/>
</dbReference>
<evidence type="ECO:0000256" key="3">
    <source>
        <dbReference type="ARBA" id="ARBA00016439"/>
    </source>
</evidence>
<evidence type="ECO:0000256" key="5">
    <source>
        <dbReference type="ARBA" id="ARBA00022816"/>
    </source>
</evidence>
<keyword evidence="4 12" id="KW-0813">Transport</keyword>
<evidence type="ECO:0000256" key="14">
    <source>
        <dbReference type="SAM" id="MobiDB-lite"/>
    </source>
</evidence>
<evidence type="ECO:0000256" key="6">
    <source>
        <dbReference type="ARBA" id="ARBA00022927"/>
    </source>
</evidence>
<comment type="similarity">
    <text evidence="2">Belongs to the Nup35 family.</text>
</comment>
<accession>A0ABQ7Q523</accession>
<evidence type="ECO:0000256" key="8">
    <source>
        <dbReference type="ARBA" id="ARBA00023132"/>
    </source>
</evidence>
<dbReference type="Pfam" id="PF05172">
    <property type="entry name" value="RRM_Nup35"/>
    <property type="match status" value="1"/>
</dbReference>
<keyword evidence="7" id="KW-0811">Translocation</keyword>
<dbReference type="PANTHER" id="PTHR21527">
    <property type="entry name" value="NUCLEOPORIN NUP35"/>
    <property type="match status" value="1"/>
</dbReference>
<sequence>MEPMTLGSPTHSPSGSPNVGYLPPFLLGEINPPATPRTNSLSPTKGRSLAFGSPTSPQTSTPDQKNYRQNFSMHQQAIYNQQNMFSNIPASPNVSSYSNKPNGPPIEDLFDTIKSNEQTMNKSAFQDHSFMGYGNNNSLLQNSYVNNQSLQSPWQESCHEQDEHWITVFGFPPNAANTVLARFSNCGAILDKQYPTQGNWAHIRYATRSEKERAMALNGRQVLPGVMVGVVECQEPPRITSSNKEIEKAMNHLSDDIKNIEAQLTTLEQEKKSILVNFSLMESKIDNLEISLLKTSIELRNVPKVSKEKKDDLFNYAYKLCDSLKVTLGENDIRDVYRLPSKKERTSSSLCIDLCNTLKKTQVLEGIKQYNKSNANDRLNSLHLGINSQKQTIYASELLTASTKRLFFLAREFAKRHNYAYAWSSNGRVYLRKEEGNPHIILRSEAHLEELQKKANDLEK</sequence>
<feature type="region of interest" description="Disordered" evidence="14">
    <location>
        <begin position="1"/>
        <end position="66"/>
    </location>
</feature>
<keyword evidence="8 12" id="KW-0906">Nuclear pore complex</keyword>
<keyword evidence="6" id="KW-0653">Protein transport</keyword>
<name>A0ABQ7Q523_PLUXY</name>
<dbReference type="PANTHER" id="PTHR21527:SF6">
    <property type="entry name" value="NUCLEOPORIN NUP35"/>
    <property type="match status" value="1"/>
</dbReference>
<gene>
    <name evidence="16" type="ORF">JYU34_016870</name>
</gene>
<dbReference type="PROSITE" id="PS51472">
    <property type="entry name" value="RRM_NUP35"/>
    <property type="match status" value="1"/>
</dbReference>
<dbReference type="InterPro" id="IPR012677">
    <property type="entry name" value="Nucleotide-bd_a/b_plait_sf"/>
</dbReference>
<dbReference type="Proteomes" id="UP000823941">
    <property type="component" value="Chromosome 22"/>
</dbReference>
<comment type="subcellular location">
    <subcellularLocation>
        <location evidence="1">Nucleus</location>
        <location evidence="1">Nuclear pore complex</location>
    </subcellularLocation>
</comment>
<protein>
    <recommendedName>
        <fullName evidence="3">Nucleoporin NUP35</fullName>
    </recommendedName>
    <alternativeName>
        <fullName evidence="11">35 kDa nucleoporin</fullName>
    </alternativeName>
    <alternativeName>
        <fullName evidence="10">Nucleoporin NUP53</fullName>
    </alternativeName>
</protein>
<evidence type="ECO:0000256" key="1">
    <source>
        <dbReference type="ARBA" id="ARBA00004567"/>
    </source>
</evidence>